<dbReference type="InterPro" id="IPR000868">
    <property type="entry name" value="Isochorismatase-like_dom"/>
</dbReference>
<dbReference type="Gene3D" id="3.40.50.850">
    <property type="entry name" value="Isochorismatase-like"/>
    <property type="match status" value="1"/>
</dbReference>
<dbReference type="PANTHER" id="PTHR43559:SF3">
    <property type="entry name" value="HYDROLASE YCAC-RELATED"/>
    <property type="match status" value="1"/>
</dbReference>
<dbReference type="InterPro" id="IPR053152">
    <property type="entry name" value="Hydrolase_YcaC-like"/>
</dbReference>
<dbReference type="RefSeq" id="WP_185004482.1">
    <property type="nucleotide sequence ID" value="NZ_BAAAUI010000010.1"/>
</dbReference>
<name>A0A7W7CCQ2_9PSEU</name>
<reference evidence="2 3" key="1">
    <citation type="submission" date="2020-08" db="EMBL/GenBank/DDBJ databases">
        <title>Sequencing the genomes of 1000 actinobacteria strains.</title>
        <authorList>
            <person name="Klenk H.-P."/>
        </authorList>
    </citation>
    <scope>NUCLEOTIDE SEQUENCE [LARGE SCALE GENOMIC DNA]</scope>
    <source>
        <strain evidence="2 3">DSM 44230</strain>
    </source>
</reference>
<feature type="domain" description="Isochorismatase-like" evidence="1">
    <location>
        <begin position="46"/>
        <end position="196"/>
    </location>
</feature>
<sequence>MTDVTRRGLLGMAAATGAVALGAPQALGATDPARSFQRLLSAENAVLLLVDQQVGLYTGVRDRPVGELKHNVVALTRAVKRLGVPIVTTATGIRNQWGPVIPELVAELPAGHQTIERTVINAWRDERVRDAVRKTGRRQLLIAGVSLEVCAAFPAISALADGFETFVAVDASGTFSEAKYQTGLLRMTQAGVVLSDYATIGVELLGDNANPAAHDVYTALDLPFATLVGQLAAAFRPK</sequence>
<dbReference type="Proteomes" id="UP000533598">
    <property type="component" value="Unassembled WGS sequence"/>
</dbReference>
<dbReference type="EMBL" id="JACHMH010000001">
    <property type="protein sequence ID" value="MBB4678632.1"/>
    <property type="molecule type" value="Genomic_DNA"/>
</dbReference>
<organism evidence="2 3">
    <name type="scientific">Crossiella cryophila</name>
    <dbReference type="NCBI Taxonomy" id="43355"/>
    <lineage>
        <taxon>Bacteria</taxon>
        <taxon>Bacillati</taxon>
        <taxon>Actinomycetota</taxon>
        <taxon>Actinomycetes</taxon>
        <taxon>Pseudonocardiales</taxon>
        <taxon>Pseudonocardiaceae</taxon>
        <taxon>Crossiella</taxon>
    </lineage>
</organism>
<evidence type="ECO:0000313" key="3">
    <source>
        <dbReference type="Proteomes" id="UP000533598"/>
    </source>
</evidence>
<dbReference type="AlphaFoldDB" id="A0A7W7CCQ2"/>
<proteinExistence type="predicted"/>
<comment type="caution">
    <text evidence="2">The sequence shown here is derived from an EMBL/GenBank/DDBJ whole genome shotgun (WGS) entry which is preliminary data.</text>
</comment>
<evidence type="ECO:0000313" key="2">
    <source>
        <dbReference type="EMBL" id="MBB4678632.1"/>
    </source>
</evidence>
<dbReference type="PROSITE" id="PS51318">
    <property type="entry name" value="TAT"/>
    <property type="match status" value="1"/>
</dbReference>
<protein>
    <submittedName>
        <fullName evidence="2">Nicotinamidase-related amidase</fullName>
    </submittedName>
</protein>
<dbReference type="InterPro" id="IPR036380">
    <property type="entry name" value="Isochorismatase-like_sf"/>
</dbReference>
<dbReference type="Pfam" id="PF00857">
    <property type="entry name" value="Isochorismatase"/>
    <property type="match status" value="1"/>
</dbReference>
<evidence type="ECO:0000259" key="1">
    <source>
        <dbReference type="Pfam" id="PF00857"/>
    </source>
</evidence>
<dbReference type="SUPFAM" id="SSF52499">
    <property type="entry name" value="Isochorismatase-like hydrolases"/>
    <property type="match status" value="1"/>
</dbReference>
<accession>A0A7W7CCQ2</accession>
<dbReference type="PANTHER" id="PTHR43559">
    <property type="entry name" value="HYDROLASE YCAC-RELATED"/>
    <property type="match status" value="1"/>
</dbReference>
<gene>
    <name evidence="2" type="ORF">HNR67_004750</name>
</gene>
<keyword evidence="3" id="KW-1185">Reference proteome</keyword>
<dbReference type="InterPro" id="IPR006311">
    <property type="entry name" value="TAT_signal"/>
</dbReference>